<evidence type="ECO:0000313" key="1">
    <source>
        <dbReference type="EMBL" id="AER54770.1"/>
    </source>
</evidence>
<dbReference type="eggNOG" id="COG0553">
    <property type="taxonomic scope" value="Bacteria"/>
</dbReference>
<dbReference type="STRING" id="1045855.DSC_00585"/>
<dbReference type="RefSeq" id="WP_014162091.1">
    <property type="nucleotide sequence ID" value="NC_016147.2"/>
</dbReference>
<sequence length="102" mass="11446">MAEQQIGRVDRIGSLWEKKLNQAIVDKVPAEALPKIEIRPVIFKGTYDEEHWKVLRGRWDDLRAQLHGVVITPSAAQGVPKDVVESINKQAPNFSPDKPSGH</sequence>
<reference evidence="1 2" key="1">
    <citation type="journal article" date="2012" name="J. Bacteriol.">
        <title>Complete Genome Sequence of the BTEX-Degrading Bacterium Pseudoxanthomonas spadix BD-a59.</title>
        <authorList>
            <person name="Lee S.H."/>
            <person name="Jin H.M."/>
            <person name="Lee H.J."/>
            <person name="Kim J.M."/>
            <person name="Jeon C.O."/>
        </authorList>
    </citation>
    <scope>NUCLEOTIDE SEQUENCE [LARGE SCALE GENOMIC DNA]</scope>
    <source>
        <strain evidence="1 2">BD-a59</strain>
    </source>
</reference>
<accession>G7USA1</accession>
<gene>
    <name evidence="1" type="ordered locus">DSC_00585</name>
</gene>
<organism evidence="1 2">
    <name type="scientific">Pseudoxanthomonas spadix (strain BD-a59)</name>
    <dbReference type="NCBI Taxonomy" id="1045855"/>
    <lineage>
        <taxon>Bacteria</taxon>
        <taxon>Pseudomonadati</taxon>
        <taxon>Pseudomonadota</taxon>
        <taxon>Gammaproteobacteria</taxon>
        <taxon>Lysobacterales</taxon>
        <taxon>Lysobacteraceae</taxon>
        <taxon>Pseudoxanthomonas</taxon>
    </lineage>
</organism>
<protein>
    <submittedName>
        <fullName evidence="1">Type III restriction protein res subunit</fullName>
    </submittedName>
</protein>
<dbReference type="HOGENOM" id="CLU_2275110_0_0_6"/>
<dbReference type="Proteomes" id="UP000005870">
    <property type="component" value="Chromosome"/>
</dbReference>
<name>G7USA1_PSEUP</name>
<keyword evidence="2" id="KW-1185">Reference proteome</keyword>
<evidence type="ECO:0000313" key="2">
    <source>
        <dbReference type="Proteomes" id="UP000005870"/>
    </source>
</evidence>
<dbReference type="AlphaFoldDB" id="G7USA1"/>
<proteinExistence type="predicted"/>
<dbReference type="KEGG" id="psd:DSC_00585"/>
<dbReference type="EMBL" id="CP003093">
    <property type="protein sequence ID" value="AER54770.1"/>
    <property type="molecule type" value="Genomic_DNA"/>
</dbReference>